<reference evidence="3" key="2">
    <citation type="submission" date="2021-04" db="EMBL/GenBank/DDBJ databases">
        <title>Isolation and genomic analysis of the ibuprofen-degrading bacterium Sphingomonas strain MPO218.</title>
        <authorList>
            <person name="Aulestia M."/>
            <person name="Flores A."/>
            <person name="Mangas E.L."/>
            <person name="Perez-Pulido A.J."/>
            <person name="Santero E."/>
            <person name="Camacho E.M."/>
        </authorList>
    </citation>
    <scope>NUCLEOTIDE SEQUENCE</scope>
    <source>
        <strain evidence="3">MPO218</strain>
    </source>
</reference>
<protein>
    <submittedName>
        <fullName evidence="3">VOC family protein</fullName>
    </submittedName>
</protein>
<dbReference type="RefSeq" id="WP_011952457.1">
    <property type="nucleotide sequence ID" value="NZ_CP059319.1"/>
</dbReference>
<evidence type="ECO:0000313" key="4">
    <source>
        <dbReference type="Proteomes" id="UP000664914"/>
    </source>
</evidence>
<dbReference type="PROSITE" id="PS51819">
    <property type="entry name" value="VOC"/>
    <property type="match status" value="1"/>
</dbReference>
<gene>
    <name evidence="3" type="ORF">HRJ34_25185</name>
</gene>
<dbReference type="Pfam" id="PF00903">
    <property type="entry name" value="Glyoxalase"/>
    <property type="match status" value="1"/>
</dbReference>
<dbReference type="InterPro" id="IPR029068">
    <property type="entry name" value="Glyas_Bleomycin-R_OHBP_Dase"/>
</dbReference>
<evidence type="ECO:0000313" key="3">
    <source>
        <dbReference type="EMBL" id="QTH21568.1"/>
    </source>
</evidence>
<name>A0A975HDS1_9SPHN</name>
<organism evidence="3 4">
    <name type="scientific">Rhizorhabdus wittichii</name>
    <dbReference type="NCBI Taxonomy" id="160791"/>
    <lineage>
        <taxon>Bacteria</taxon>
        <taxon>Pseudomonadati</taxon>
        <taxon>Pseudomonadota</taxon>
        <taxon>Alphaproteobacteria</taxon>
        <taxon>Sphingomonadales</taxon>
        <taxon>Sphingomonadaceae</taxon>
        <taxon>Rhizorhabdus</taxon>
    </lineage>
</organism>
<sequence>MSGSVDGIEGIYHINLNCRDFETSLAFYKKLGFEVVMHFPAASNEEMGRGLGVSGQRMFGALLRLGTNRLSARLDLLQWTSPAANNDAAAAVQDLGFVRLALWCSAPSFDSVVDRLRASGIAFIADPVRIETGAEPVRFVCFRDPDGNIVELVARPAGKDAGKASAPRTDDIENLTGMGE</sequence>
<feature type="region of interest" description="Disordered" evidence="1">
    <location>
        <begin position="160"/>
        <end position="180"/>
    </location>
</feature>
<feature type="domain" description="VOC" evidence="2">
    <location>
        <begin position="10"/>
        <end position="155"/>
    </location>
</feature>
<dbReference type="Proteomes" id="UP000664914">
    <property type="component" value="Chromosome"/>
</dbReference>
<accession>A0A975HDS1</accession>
<dbReference type="Gene3D" id="3.10.180.10">
    <property type="entry name" value="2,3-Dihydroxybiphenyl 1,2-Dioxygenase, domain 1"/>
    <property type="match status" value="1"/>
</dbReference>
<dbReference type="InterPro" id="IPR004360">
    <property type="entry name" value="Glyas_Fos-R_dOase_dom"/>
</dbReference>
<dbReference type="InterPro" id="IPR037523">
    <property type="entry name" value="VOC_core"/>
</dbReference>
<reference evidence="3" key="1">
    <citation type="submission" date="2020-07" db="EMBL/GenBank/DDBJ databases">
        <authorList>
            <person name="Camacho E."/>
        </authorList>
    </citation>
    <scope>NUCLEOTIDE SEQUENCE</scope>
    <source>
        <strain evidence="3">MPO218</strain>
    </source>
</reference>
<evidence type="ECO:0000259" key="2">
    <source>
        <dbReference type="PROSITE" id="PS51819"/>
    </source>
</evidence>
<proteinExistence type="predicted"/>
<dbReference type="AlphaFoldDB" id="A0A975HDS1"/>
<dbReference type="SUPFAM" id="SSF54593">
    <property type="entry name" value="Glyoxalase/Bleomycin resistance protein/Dihydroxybiphenyl dioxygenase"/>
    <property type="match status" value="1"/>
</dbReference>
<dbReference type="EMBL" id="CP059319">
    <property type="protein sequence ID" value="QTH21568.1"/>
    <property type="molecule type" value="Genomic_DNA"/>
</dbReference>
<evidence type="ECO:0000256" key="1">
    <source>
        <dbReference type="SAM" id="MobiDB-lite"/>
    </source>
</evidence>